<evidence type="ECO:0000256" key="1">
    <source>
        <dbReference type="ARBA" id="ARBA00004141"/>
    </source>
</evidence>
<reference evidence="7" key="1">
    <citation type="submission" date="2023-02" db="EMBL/GenBank/DDBJ databases">
        <authorList>
            <person name="Palmer J.M."/>
        </authorList>
    </citation>
    <scope>NUCLEOTIDE SEQUENCE</scope>
    <source>
        <strain evidence="7">FW57</strain>
    </source>
</reference>
<organism evidence="7 8">
    <name type="scientific">Staphylotrichum longicolle</name>
    <dbReference type="NCBI Taxonomy" id="669026"/>
    <lineage>
        <taxon>Eukaryota</taxon>
        <taxon>Fungi</taxon>
        <taxon>Dikarya</taxon>
        <taxon>Ascomycota</taxon>
        <taxon>Pezizomycotina</taxon>
        <taxon>Sordariomycetes</taxon>
        <taxon>Sordariomycetidae</taxon>
        <taxon>Sordariales</taxon>
        <taxon>Chaetomiaceae</taxon>
        <taxon>Staphylotrichum</taxon>
    </lineage>
</organism>
<feature type="transmembrane region" description="Helical" evidence="5">
    <location>
        <begin position="99"/>
        <end position="118"/>
    </location>
</feature>
<proteinExistence type="predicted"/>
<dbReference type="PANTHER" id="PTHR31310:SF7">
    <property type="entry name" value="PA-PHOSPHATASE RELATED-FAMILY PROTEIN DDB_G0268928"/>
    <property type="match status" value="1"/>
</dbReference>
<dbReference type="GO" id="GO:0016020">
    <property type="term" value="C:membrane"/>
    <property type="evidence" value="ECO:0007669"/>
    <property type="project" value="UniProtKB-SubCell"/>
</dbReference>
<keyword evidence="8" id="KW-1185">Reference proteome</keyword>
<dbReference type="AlphaFoldDB" id="A0AAD4I6C8"/>
<feature type="transmembrane region" description="Helical" evidence="5">
    <location>
        <begin position="222"/>
        <end position="244"/>
    </location>
</feature>
<feature type="domain" description="Inositolphosphotransferase Aur1/Ipt1" evidence="6">
    <location>
        <begin position="149"/>
        <end position="295"/>
    </location>
</feature>
<dbReference type="CDD" id="cd03386">
    <property type="entry name" value="PAP2_Aur1_like"/>
    <property type="match status" value="1"/>
</dbReference>
<comment type="subcellular location">
    <subcellularLocation>
        <location evidence="1">Membrane</location>
        <topology evidence="1">Multi-pass membrane protein</topology>
    </subcellularLocation>
</comment>
<comment type="caution">
    <text evidence="7">The sequence shown here is derived from an EMBL/GenBank/DDBJ whole genome shotgun (WGS) entry which is preliminary data.</text>
</comment>
<evidence type="ECO:0000313" key="7">
    <source>
        <dbReference type="EMBL" id="KAG7293973.1"/>
    </source>
</evidence>
<keyword evidence="4 5" id="KW-0472">Membrane</keyword>
<evidence type="ECO:0000256" key="4">
    <source>
        <dbReference type="ARBA" id="ARBA00023136"/>
    </source>
</evidence>
<protein>
    <recommendedName>
        <fullName evidence="6">Inositolphosphotransferase Aur1/Ipt1 domain-containing protein</fullName>
    </recommendedName>
</protein>
<evidence type="ECO:0000313" key="8">
    <source>
        <dbReference type="Proteomes" id="UP001197093"/>
    </source>
</evidence>
<feature type="transmembrane region" description="Helical" evidence="5">
    <location>
        <begin position="287"/>
        <end position="307"/>
    </location>
</feature>
<name>A0AAD4I6C8_9PEZI</name>
<evidence type="ECO:0000256" key="3">
    <source>
        <dbReference type="ARBA" id="ARBA00022989"/>
    </source>
</evidence>
<dbReference type="Proteomes" id="UP001197093">
    <property type="component" value="Unassembled WGS sequence"/>
</dbReference>
<dbReference type="InterPro" id="IPR026841">
    <property type="entry name" value="Aur1/Ipt1"/>
</dbReference>
<gene>
    <name evidence="7" type="ORF">NEMBOFW57_004034</name>
</gene>
<dbReference type="EMBL" id="JAHCVI010000001">
    <property type="protein sequence ID" value="KAG7293973.1"/>
    <property type="molecule type" value="Genomic_DNA"/>
</dbReference>
<dbReference type="PANTHER" id="PTHR31310">
    <property type="match status" value="1"/>
</dbReference>
<feature type="transmembrane region" description="Helical" evidence="5">
    <location>
        <begin position="158"/>
        <end position="176"/>
    </location>
</feature>
<sequence>MAATDAPLHVVEGKNRLLSRVLQKLPFLVEVWYWALIYWVYQLGRAVTAVALQATTVETAREHALQVIQVEQRLGIFIEPTVQQWFLQHPTLMRWTNKAYSFIHIPGTILYLIVLYYVTTALPRHTIQEAQRAGAVFDNWRDCVPAFGPAVYERRRRTMAMCNLLAFIVFTFWPCMPPRLLSDPGYHVADAKEAKSFGFVDTVHGADGDSSVWTTNRFCNQYAAMPSLHFGYSFLIGLTILTVPLRKKGRLGWRRLAIVAIGMVYPALILTAIVATANHFVLDAVTGAYACILAWHFNGVLLNLVPLEDYFLALVRIHKP</sequence>
<evidence type="ECO:0000256" key="2">
    <source>
        <dbReference type="ARBA" id="ARBA00022692"/>
    </source>
</evidence>
<dbReference type="InterPro" id="IPR052185">
    <property type="entry name" value="IPC_Synthase-Related"/>
</dbReference>
<feature type="transmembrane region" description="Helical" evidence="5">
    <location>
        <begin position="256"/>
        <end position="281"/>
    </location>
</feature>
<evidence type="ECO:0000259" key="6">
    <source>
        <dbReference type="Pfam" id="PF14378"/>
    </source>
</evidence>
<dbReference type="Pfam" id="PF14378">
    <property type="entry name" value="PAP2_3"/>
    <property type="match status" value="2"/>
</dbReference>
<evidence type="ECO:0000256" key="5">
    <source>
        <dbReference type="SAM" id="Phobius"/>
    </source>
</evidence>
<keyword evidence="2 5" id="KW-0812">Transmembrane</keyword>
<feature type="domain" description="Inositolphosphotransferase Aur1/Ipt1" evidence="6">
    <location>
        <begin position="66"/>
        <end position="137"/>
    </location>
</feature>
<accession>A0AAD4I6C8</accession>
<keyword evidence="3 5" id="KW-1133">Transmembrane helix</keyword>
<feature type="transmembrane region" description="Helical" evidence="5">
    <location>
        <begin position="21"/>
        <end position="41"/>
    </location>
</feature>